<evidence type="ECO:0000256" key="2">
    <source>
        <dbReference type="SAM" id="Phobius"/>
    </source>
</evidence>
<evidence type="ECO:0000256" key="1">
    <source>
        <dbReference type="SAM" id="MobiDB-lite"/>
    </source>
</evidence>
<protein>
    <submittedName>
        <fullName evidence="3">Uncharacterized protein</fullName>
    </submittedName>
</protein>
<comment type="caution">
    <text evidence="3">The sequence shown here is derived from an EMBL/GenBank/DDBJ whole genome shotgun (WGS) entry which is preliminary data.</text>
</comment>
<evidence type="ECO:0000313" key="4">
    <source>
        <dbReference type="Proteomes" id="UP000317303"/>
    </source>
</evidence>
<feature type="compositionally biased region" description="Basic and acidic residues" evidence="1">
    <location>
        <begin position="1"/>
        <end position="13"/>
    </location>
</feature>
<reference evidence="3 4" key="1">
    <citation type="submission" date="2019-07" db="EMBL/GenBank/DDBJ databases">
        <title>R&amp;d 2014.</title>
        <authorList>
            <person name="Klenk H.-P."/>
        </authorList>
    </citation>
    <scope>NUCLEOTIDE SEQUENCE [LARGE SCALE GENOMIC DNA]</scope>
    <source>
        <strain evidence="3 4">DSM 43194</strain>
    </source>
</reference>
<dbReference type="AlphaFoldDB" id="A0A660CDD9"/>
<accession>A0A660CDD9</accession>
<sequence>MTDPEHGDPDPSRTPDTPDPANAAGGPEGAGGAEGAGEAGSPDPGAARRAAEPDRIMLYGQDAALRRKRVAAGLVGVVLFAAAFGGIAGLIGGMGPGLVVAGVIALLLGFVIVSNARRQVWLEGRTVVMRSWGRRRVDLETAPRIDLLLSDVRGTRTVSLLVTNSANKAVKIDLAVYAGTGGRELGILALRRLADALADNVEANGLVFSELLVAQLRSEARGDGAADRPLYRIASAAPQGKLAQRFTMEAVSRFVASLD</sequence>
<gene>
    <name evidence="3" type="ORF">JD82_01572</name>
</gene>
<keyword evidence="4" id="KW-1185">Reference proteome</keyword>
<dbReference type="EMBL" id="VLJV01000001">
    <property type="protein sequence ID" value="TWH19743.1"/>
    <property type="molecule type" value="Genomic_DNA"/>
</dbReference>
<organism evidence="3 4">
    <name type="scientific">Prauserella rugosa</name>
    <dbReference type="NCBI Taxonomy" id="43354"/>
    <lineage>
        <taxon>Bacteria</taxon>
        <taxon>Bacillati</taxon>
        <taxon>Actinomycetota</taxon>
        <taxon>Actinomycetes</taxon>
        <taxon>Pseudonocardiales</taxon>
        <taxon>Pseudonocardiaceae</taxon>
        <taxon>Prauserella</taxon>
    </lineage>
</organism>
<evidence type="ECO:0000313" key="3">
    <source>
        <dbReference type="EMBL" id="TWH19743.1"/>
    </source>
</evidence>
<feature type="transmembrane region" description="Helical" evidence="2">
    <location>
        <begin position="97"/>
        <end position="116"/>
    </location>
</feature>
<keyword evidence="2" id="KW-0472">Membrane</keyword>
<proteinExistence type="predicted"/>
<feature type="region of interest" description="Disordered" evidence="1">
    <location>
        <begin position="1"/>
        <end position="49"/>
    </location>
</feature>
<feature type="compositionally biased region" description="Gly residues" evidence="1">
    <location>
        <begin position="26"/>
        <end position="38"/>
    </location>
</feature>
<name>A0A660CDD9_9PSEU</name>
<feature type="transmembrane region" description="Helical" evidence="2">
    <location>
        <begin position="70"/>
        <end position="91"/>
    </location>
</feature>
<dbReference type="Proteomes" id="UP000317303">
    <property type="component" value="Unassembled WGS sequence"/>
</dbReference>
<keyword evidence="2" id="KW-1133">Transmembrane helix</keyword>
<keyword evidence="2" id="KW-0812">Transmembrane</keyword>